<gene>
    <name evidence="2" type="ORF">CSKR_202923</name>
</gene>
<organism evidence="2 3">
    <name type="scientific">Clonorchis sinensis</name>
    <name type="common">Chinese liver fluke</name>
    <dbReference type="NCBI Taxonomy" id="79923"/>
    <lineage>
        <taxon>Eukaryota</taxon>
        <taxon>Metazoa</taxon>
        <taxon>Spiralia</taxon>
        <taxon>Lophotrochozoa</taxon>
        <taxon>Platyhelminthes</taxon>
        <taxon>Trematoda</taxon>
        <taxon>Digenea</taxon>
        <taxon>Opisthorchiida</taxon>
        <taxon>Opisthorchiata</taxon>
        <taxon>Opisthorchiidae</taxon>
        <taxon>Clonorchis</taxon>
    </lineage>
</organism>
<name>A0A8T1M3U4_CLOSI</name>
<feature type="compositionally biased region" description="Basic and acidic residues" evidence="1">
    <location>
        <begin position="226"/>
        <end position="256"/>
    </location>
</feature>
<evidence type="ECO:0000313" key="2">
    <source>
        <dbReference type="EMBL" id="KAG5444057.1"/>
    </source>
</evidence>
<evidence type="ECO:0000313" key="3">
    <source>
        <dbReference type="Proteomes" id="UP000286415"/>
    </source>
</evidence>
<dbReference type="Proteomes" id="UP000286415">
    <property type="component" value="Unassembled WGS sequence"/>
</dbReference>
<feature type="compositionally biased region" description="Basic residues" evidence="1">
    <location>
        <begin position="40"/>
        <end position="52"/>
    </location>
</feature>
<feature type="compositionally biased region" description="Polar residues" evidence="1">
    <location>
        <begin position="211"/>
        <end position="220"/>
    </location>
</feature>
<accession>A0A8T1M3U4</accession>
<dbReference type="OrthoDB" id="6273177at2759"/>
<evidence type="ECO:0000256" key="1">
    <source>
        <dbReference type="SAM" id="MobiDB-lite"/>
    </source>
</evidence>
<feature type="region of interest" description="Disordered" evidence="1">
    <location>
        <begin position="27"/>
        <end position="74"/>
    </location>
</feature>
<protein>
    <submittedName>
        <fullName evidence="2">Uncharacterized protein</fullName>
    </submittedName>
</protein>
<dbReference type="AlphaFoldDB" id="A0A8T1M3U4"/>
<comment type="caution">
    <text evidence="2">The sequence shown here is derived from an EMBL/GenBank/DDBJ whole genome shotgun (WGS) entry which is preliminary data.</text>
</comment>
<feature type="region of interest" description="Disordered" evidence="1">
    <location>
        <begin position="211"/>
        <end position="256"/>
    </location>
</feature>
<dbReference type="EMBL" id="NIRI02000056">
    <property type="protein sequence ID" value="KAG5444057.1"/>
    <property type="molecule type" value="Genomic_DNA"/>
</dbReference>
<feature type="compositionally biased region" description="Basic and acidic residues" evidence="1">
    <location>
        <begin position="60"/>
        <end position="74"/>
    </location>
</feature>
<reference evidence="2 3" key="1">
    <citation type="journal article" date="2018" name="Biotechnol. Adv.">
        <title>Improved genomic resources and new bioinformatic workflow for the carcinogenic parasite Clonorchis sinensis: Biotechnological implications.</title>
        <authorList>
            <person name="Wang D."/>
            <person name="Korhonen P.K."/>
            <person name="Gasser R.B."/>
            <person name="Young N.D."/>
        </authorList>
    </citation>
    <scope>NUCLEOTIDE SEQUENCE [LARGE SCALE GENOMIC DNA]</scope>
    <source>
        <strain evidence="2">Cs-k2</strain>
    </source>
</reference>
<keyword evidence="3" id="KW-1185">Reference proteome</keyword>
<sequence length="256" mass="28932">MTEILLGLEEKNVTSIPVSTVGASSTHNVVIQPTEPDVSRKRRQRQRRRRGTRQSNSAVVEEHLPSDNPEETRRPLVASKRVIFDEDGNHESTVSMSCDEKNTCNRKTQKRSGFFDMKKLIAVTKDNLRSPKSGESSSCTSRLDALTLPHTPEVEVRCIKDQYLETRIYKFPTDYDSIVRYWYLNLDQLARLNQASDQLLTANSPYGCVNNSPDVSTQDVLDNAPEPDHSLDESPSKLHQNDLSPHSDDEHSPVLT</sequence>
<proteinExistence type="predicted"/>
<reference evidence="2 3" key="2">
    <citation type="journal article" date="2021" name="Genomics">
        <title>High-quality reference genome for Clonorchis sinensis.</title>
        <authorList>
            <person name="Young N.D."/>
            <person name="Stroehlein A.J."/>
            <person name="Kinkar L."/>
            <person name="Wang T."/>
            <person name="Sohn W.M."/>
            <person name="Chang B.C.H."/>
            <person name="Kaur P."/>
            <person name="Weisz D."/>
            <person name="Dudchenko O."/>
            <person name="Aiden E.L."/>
            <person name="Korhonen P.K."/>
            <person name="Gasser R.B."/>
        </authorList>
    </citation>
    <scope>NUCLEOTIDE SEQUENCE [LARGE SCALE GENOMIC DNA]</scope>
    <source>
        <strain evidence="2">Cs-k2</strain>
    </source>
</reference>